<dbReference type="GO" id="GO:0008237">
    <property type="term" value="F:metallopeptidase activity"/>
    <property type="evidence" value="ECO:0007669"/>
    <property type="project" value="InterPro"/>
</dbReference>
<evidence type="ECO:0000313" key="2">
    <source>
        <dbReference type="Proteomes" id="UP000182229"/>
    </source>
</evidence>
<reference evidence="2" key="1">
    <citation type="submission" date="2016-11" db="EMBL/GenBank/DDBJ databases">
        <authorList>
            <person name="Shukria A."/>
            <person name="Stevens D.C."/>
        </authorList>
    </citation>
    <scope>NUCLEOTIDE SEQUENCE [LARGE SCALE GENOMIC DNA]</scope>
    <source>
        <strain evidence="2">Cbfe23</strain>
    </source>
</reference>
<reference evidence="1 2" key="2">
    <citation type="submission" date="2016-12" db="EMBL/GenBank/DDBJ databases">
        <title>Draft Genome Sequence of Cystobacter ferrugineus Strain Cbfe23.</title>
        <authorList>
            <person name="Akbar S."/>
            <person name="Dowd S.E."/>
            <person name="Stevens D.C."/>
        </authorList>
    </citation>
    <scope>NUCLEOTIDE SEQUENCE [LARGE SCALE GENOMIC DNA]</scope>
    <source>
        <strain evidence="1 2">Cbfe23</strain>
    </source>
</reference>
<gene>
    <name evidence="1" type="ORF">BON30_03355</name>
</gene>
<evidence type="ECO:0000313" key="1">
    <source>
        <dbReference type="EMBL" id="OJH42260.1"/>
    </source>
</evidence>
<dbReference type="Gene3D" id="3.40.390.10">
    <property type="entry name" value="Collagenase (Catalytic Domain)"/>
    <property type="match status" value="1"/>
</dbReference>
<sequence>MDILKPGEELVVSTTDHRSGDLGFGGVNDAYDLYLVKSGTGNYILIVFMKVQFFFVDAGKLKWTFAEKNSFVTQWEEAIKSTWGRRTLKRLESGRTVSLDFRFETQIEGWMLDHWELTVKRIPRGAFNVSKVNPVLGNVFLDSEDFNLVPKGNGQKQRGVVHEFGHMLGIDDEYKADSPYSKDYRSIMNSGEVVGERHDAVYVKWLEKVLLEGKIN</sequence>
<proteinExistence type="predicted"/>
<dbReference type="InterPro" id="IPR024079">
    <property type="entry name" value="MetalloPept_cat_dom_sf"/>
</dbReference>
<comment type="caution">
    <text evidence="1">The sequence shown here is derived from an EMBL/GenBank/DDBJ whole genome shotgun (WGS) entry which is preliminary data.</text>
</comment>
<dbReference type="SUPFAM" id="SSF55486">
    <property type="entry name" value="Metalloproteases ('zincins'), catalytic domain"/>
    <property type="match status" value="1"/>
</dbReference>
<name>A0A1L9BJ15_9BACT</name>
<dbReference type="OrthoDB" id="5606262at2"/>
<dbReference type="RefSeq" id="WP_071896350.1">
    <property type="nucleotide sequence ID" value="NZ_MPIN01000001.1"/>
</dbReference>
<keyword evidence="2" id="KW-1185">Reference proteome</keyword>
<dbReference type="Proteomes" id="UP000182229">
    <property type="component" value="Unassembled WGS sequence"/>
</dbReference>
<organism evidence="1 2">
    <name type="scientific">Cystobacter ferrugineus</name>
    <dbReference type="NCBI Taxonomy" id="83449"/>
    <lineage>
        <taxon>Bacteria</taxon>
        <taxon>Pseudomonadati</taxon>
        <taxon>Myxococcota</taxon>
        <taxon>Myxococcia</taxon>
        <taxon>Myxococcales</taxon>
        <taxon>Cystobacterineae</taxon>
        <taxon>Archangiaceae</taxon>
        <taxon>Cystobacter</taxon>
    </lineage>
</organism>
<accession>A0A1L9BJ15</accession>
<dbReference type="AlphaFoldDB" id="A0A1L9BJ15"/>
<dbReference type="EMBL" id="MPIN01000001">
    <property type="protein sequence ID" value="OJH42260.1"/>
    <property type="molecule type" value="Genomic_DNA"/>
</dbReference>
<protein>
    <submittedName>
        <fullName evidence="1">Uncharacterized protein</fullName>
    </submittedName>
</protein>